<accession>A0A1I6YIE5</accession>
<feature type="coiled-coil region" evidence="1">
    <location>
        <begin position="64"/>
        <end position="91"/>
    </location>
</feature>
<evidence type="ECO:0000256" key="1">
    <source>
        <dbReference type="SAM" id="Coils"/>
    </source>
</evidence>
<evidence type="ECO:0000313" key="3">
    <source>
        <dbReference type="Proteomes" id="UP000198844"/>
    </source>
</evidence>
<gene>
    <name evidence="2" type="ORF">SAMN05192563_1001507</name>
</gene>
<dbReference type="OrthoDB" id="9097377at2"/>
<dbReference type="RefSeq" id="WP_093632719.1">
    <property type="nucleotide sequence ID" value="NZ_FPBH01000001.1"/>
</dbReference>
<evidence type="ECO:0008006" key="4">
    <source>
        <dbReference type="Google" id="ProtNLM"/>
    </source>
</evidence>
<proteinExistence type="predicted"/>
<protein>
    <recommendedName>
        <fullName evidence="4">Transposase</fullName>
    </recommendedName>
</protein>
<dbReference type="Proteomes" id="UP000198844">
    <property type="component" value="Unassembled WGS sequence"/>
</dbReference>
<dbReference type="EMBL" id="FPBH01000001">
    <property type="protein sequence ID" value="SFT50087.1"/>
    <property type="molecule type" value="Genomic_DNA"/>
</dbReference>
<evidence type="ECO:0000313" key="2">
    <source>
        <dbReference type="EMBL" id="SFT50087.1"/>
    </source>
</evidence>
<name>A0A1I6YIE5_9BURK</name>
<keyword evidence="1" id="KW-0175">Coiled coil</keyword>
<reference evidence="2 3" key="1">
    <citation type="submission" date="2016-10" db="EMBL/GenBank/DDBJ databases">
        <authorList>
            <person name="de Groot N.N."/>
        </authorList>
    </citation>
    <scope>NUCLEOTIDE SEQUENCE [LARGE SCALE GENOMIC DNA]</scope>
    <source>
        <strain evidence="2 3">LMG 27731</strain>
    </source>
</reference>
<sequence length="120" mass="13289">MSDAVTDYYAALERLKKRKGVRINNDTVAIEAGRKKGSIKKSRAQFTELIAAIDAASAVAERPKLELTDRLNRAKGDAKDLQAQLDESLARELSLLRQVFSLRKELDALRGGSVLPLQPR</sequence>
<dbReference type="AlphaFoldDB" id="A0A1I6YIE5"/>
<organism evidence="2 3">
    <name type="scientific">Paraburkholderia aspalathi</name>
    <dbReference type="NCBI Taxonomy" id="1324617"/>
    <lineage>
        <taxon>Bacteria</taxon>
        <taxon>Pseudomonadati</taxon>
        <taxon>Pseudomonadota</taxon>
        <taxon>Betaproteobacteria</taxon>
        <taxon>Burkholderiales</taxon>
        <taxon>Burkholderiaceae</taxon>
        <taxon>Paraburkholderia</taxon>
    </lineage>
</organism>